<dbReference type="GO" id="GO:0030170">
    <property type="term" value="F:pyridoxal phosphate binding"/>
    <property type="evidence" value="ECO:0007669"/>
    <property type="project" value="InterPro"/>
</dbReference>
<evidence type="ECO:0000313" key="11">
    <source>
        <dbReference type="Proteomes" id="UP000019484"/>
    </source>
</evidence>
<dbReference type="STRING" id="1182541.W9YDQ7"/>
<dbReference type="HOGENOM" id="CLU_016922_10_3_1"/>
<evidence type="ECO:0000256" key="4">
    <source>
        <dbReference type="ARBA" id="ARBA00012924"/>
    </source>
</evidence>
<comment type="cofactor">
    <cofactor evidence="1 9">
        <name>pyridoxal 5'-phosphate</name>
        <dbReference type="ChEBI" id="CHEBI:597326"/>
    </cofactor>
</comment>
<keyword evidence="5 9" id="KW-0032">Aminotransferase</keyword>
<evidence type="ECO:0000256" key="8">
    <source>
        <dbReference type="RuleBase" id="RU003560"/>
    </source>
</evidence>
<dbReference type="GO" id="GO:0004587">
    <property type="term" value="F:ornithine aminotransferase activity"/>
    <property type="evidence" value="ECO:0007669"/>
    <property type="project" value="UniProtKB-EC"/>
</dbReference>
<evidence type="ECO:0000256" key="2">
    <source>
        <dbReference type="ARBA" id="ARBA00004998"/>
    </source>
</evidence>
<dbReference type="InterPro" id="IPR050103">
    <property type="entry name" value="Class-III_PLP-dep_AT"/>
</dbReference>
<dbReference type="InterPro" id="IPR005814">
    <property type="entry name" value="Aminotrans_3"/>
</dbReference>
<evidence type="ECO:0000256" key="6">
    <source>
        <dbReference type="ARBA" id="ARBA00022679"/>
    </source>
</evidence>
<name>W9YDQ7_9EURO</name>
<comment type="similarity">
    <text evidence="3 8">Belongs to the class-III pyridoxal-phosphate-dependent aminotransferase family.</text>
</comment>
<evidence type="ECO:0000256" key="9">
    <source>
        <dbReference type="RuleBase" id="RU365036"/>
    </source>
</evidence>
<comment type="catalytic activity">
    <reaction evidence="9">
        <text>a 2-oxocarboxylate + L-ornithine = L-glutamate 5-semialdehyde + an L-alpha-amino acid</text>
        <dbReference type="Rhea" id="RHEA:13877"/>
        <dbReference type="ChEBI" id="CHEBI:35179"/>
        <dbReference type="ChEBI" id="CHEBI:46911"/>
        <dbReference type="ChEBI" id="CHEBI:58066"/>
        <dbReference type="ChEBI" id="CHEBI:59869"/>
        <dbReference type="EC" id="2.6.1.13"/>
    </reaction>
</comment>
<dbReference type="Gene3D" id="3.40.640.10">
    <property type="entry name" value="Type I PLP-dependent aspartate aminotransferase-like (Major domain)"/>
    <property type="match status" value="1"/>
</dbReference>
<reference evidence="10 11" key="1">
    <citation type="submission" date="2013-03" db="EMBL/GenBank/DDBJ databases">
        <title>The Genome Sequence of Capronia coronata CBS 617.96.</title>
        <authorList>
            <consortium name="The Broad Institute Genomics Platform"/>
            <person name="Cuomo C."/>
            <person name="de Hoog S."/>
            <person name="Gorbushina A."/>
            <person name="Walker B."/>
            <person name="Young S.K."/>
            <person name="Zeng Q."/>
            <person name="Gargeya S."/>
            <person name="Fitzgerald M."/>
            <person name="Haas B."/>
            <person name="Abouelleil A."/>
            <person name="Allen A.W."/>
            <person name="Alvarado L."/>
            <person name="Arachchi H.M."/>
            <person name="Berlin A.M."/>
            <person name="Chapman S.B."/>
            <person name="Gainer-Dewar J."/>
            <person name="Goldberg J."/>
            <person name="Griggs A."/>
            <person name="Gujja S."/>
            <person name="Hansen M."/>
            <person name="Howarth C."/>
            <person name="Imamovic A."/>
            <person name="Ireland A."/>
            <person name="Larimer J."/>
            <person name="McCowan C."/>
            <person name="Murphy C."/>
            <person name="Pearson M."/>
            <person name="Poon T.W."/>
            <person name="Priest M."/>
            <person name="Roberts A."/>
            <person name="Saif S."/>
            <person name="Shea T."/>
            <person name="Sisk P."/>
            <person name="Sykes S."/>
            <person name="Wortman J."/>
            <person name="Nusbaum C."/>
            <person name="Birren B."/>
        </authorList>
    </citation>
    <scope>NUCLEOTIDE SEQUENCE [LARGE SCALE GENOMIC DNA]</scope>
    <source>
        <strain evidence="10 11">CBS 617.96</strain>
    </source>
</reference>
<dbReference type="Proteomes" id="UP000019484">
    <property type="component" value="Unassembled WGS sequence"/>
</dbReference>
<evidence type="ECO:0000256" key="5">
    <source>
        <dbReference type="ARBA" id="ARBA00022576"/>
    </source>
</evidence>
<evidence type="ECO:0000313" key="10">
    <source>
        <dbReference type="EMBL" id="EXJ80439.1"/>
    </source>
</evidence>
<dbReference type="SUPFAM" id="SSF53383">
    <property type="entry name" value="PLP-dependent transferases"/>
    <property type="match status" value="1"/>
</dbReference>
<sequence length="452" mass="48706">MVTVVNVALDEPREVLATTQTLSLSSQSASHIQLWQEKVRGGFAALPIVFASAHGHTVTDVDGKKYIDMITQFAVLNFGHGHPKIVEAVVEQTRKLSLVNTSFINPLYAKLADRITKKFGYDSIAAMLSGSEAVDSAIKISRKWAYVKKGIPADEALILTTDRCYHGINLTVMPLSNRMAENFGKHLPNVGPFSPIDGRLIRYGSSEDLEEVLEQCGTKVAAFLVEPIQGYAGTRIPPDGYLRRVQDICQKHNVLVICDEIQTGFGRTGRDLAYQHELGVKPDLVLLGKGLTGGVTPLSLVMGKKHVMDILAPGEVANTYAASPPACAAALAVLDILEEDQISARAQRLGRIMSNAIQEAQLPHLLEHRGKGRGLFQTLVIDESADGLVTARRIAALCAVRGVLVGNGSNRVRLSPPLTISETALLKAVNVIASAFRDVGALGDFAGSEYLN</sequence>
<dbReference type="PANTHER" id="PTHR11986:SF18">
    <property type="entry name" value="ORNITHINE AMINOTRANSFERASE, MITOCHONDRIAL"/>
    <property type="match status" value="1"/>
</dbReference>
<keyword evidence="6 9" id="KW-0808">Transferase</keyword>
<dbReference type="InterPro" id="IPR049704">
    <property type="entry name" value="Aminotrans_3_PPA_site"/>
</dbReference>
<dbReference type="OrthoDB" id="10261433at2759"/>
<protein>
    <recommendedName>
        <fullName evidence="4 9">Ornithine aminotransferase</fullName>
        <ecNumber evidence="4 9">2.6.1.13</ecNumber>
    </recommendedName>
</protein>
<comment type="pathway">
    <text evidence="2 9">Amino-acid biosynthesis; L-proline biosynthesis; L-glutamate 5-semialdehyde from L-ornithine: step 1/1.</text>
</comment>
<dbReference type="PIRSF" id="PIRSF000521">
    <property type="entry name" value="Transaminase_4ab_Lys_Orn"/>
    <property type="match status" value="1"/>
</dbReference>
<dbReference type="InterPro" id="IPR015422">
    <property type="entry name" value="PyrdxlP-dep_Trfase_small"/>
</dbReference>
<gene>
    <name evidence="10" type="ORF">A1O1_08584</name>
</gene>
<evidence type="ECO:0000256" key="1">
    <source>
        <dbReference type="ARBA" id="ARBA00001933"/>
    </source>
</evidence>
<evidence type="ECO:0000256" key="3">
    <source>
        <dbReference type="ARBA" id="ARBA00008954"/>
    </source>
</evidence>
<dbReference type="EC" id="2.6.1.13" evidence="4 9"/>
<dbReference type="EMBL" id="AMWN01000008">
    <property type="protein sequence ID" value="EXJ80439.1"/>
    <property type="molecule type" value="Genomic_DNA"/>
</dbReference>
<dbReference type="GO" id="GO:0055129">
    <property type="term" value="P:L-proline biosynthetic process"/>
    <property type="evidence" value="ECO:0007669"/>
    <property type="project" value="UniProtKB-UniPathway"/>
</dbReference>
<dbReference type="RefSeq" id="XP_007727633.1">
    <property type="nucleotide sequence ID" value="XM_007729443.1"/>
</dbReference>
<dbReference type="GO" id="GO:0010121">
    <property type="term" value="P:L-arginine catabolic process to proline via ornithine"/>
    <property type="evidence" value="ECO:0007669"/>
    <property type="project" value="TreeGrafter"/>
</dbReference>
<dbReference type="InterPro" id="IPR015424">
    <property type="entry name" value="PyrdxlP-dep_Trfase"/>
</dbReference>
<keyword evidence="7 8" id="KW-0663">Pyridoxal phosphate</keyword>
<dbReference type="GO" id="GO:0019544">
    <property type="term" value="P:L-arginine catabolic process to L-glutamate"/>
    <property type="evidence" value="ECO:0007669"/>
    <property type="project" value="TreeGrafter"/>
</dbReference>
<dbReference type="Pfam" id="PF00202">
    <property type="entry name" value="Aminotran_3"/>
    <property type="match status" value="1"/>
</dbReference>
<dbReference type="PANTHER" id="PTHR11986">
    <property type="entry name" value="AMINOTRANSFERASE CLASS III"/>
    <property type="match status" value="1"/>
</dbReference>
<dbReference type="eggNOG" id="KOG1402">
    <property type="taxonomic scope" value="Eukaryota"/>
</dbReference>
<dbReference type="GO" id="GO:0042802">
    <property type="term" value="F:identical protein binding"/>
    <property type="evidence" value="ECO:0007669"/>
    <property type="project" value="TreeGrafter"/>
</dbReference>
<dbReference type="FunFam" id="3.40.640.10:FF:000011">
    <property type="entry name" value="Ornithine aminotransferase"/>
    <property type="match status" value="1"/>
</dbReference>
<dbReference type="GeneID" id="19163432"/>
<dbReference type="UniPathway" id="UPA00098">
    <property type="reaction ID" value="UER00358"/>
</dbReference>
<dbReference type="InterPro" id="IPR015421">
    <property type="entry name" value="PyrdxlP-dep_Trfase_major"/>
</dbReference>
<evidence type="ECO:0000256" key="7">
    <source>
        <dbReference type="ARBA" id="ARBA00022898"/>
    </source>
</evidence>
<dbReference type="CDD" id="cd00610">
    <property type="entry name" value="OAT_like"/>
    <property type="match status" value="1"/>
</dbReference>
<proteinExistence type="inferred from homology"/>
<dbReference type="PROSITE" id="PS00600">
    <property type="entry name" value="AA_TRANSFER_CLASS_3"/>
    <property type="match status" value="1"/>
</dbReference>
<dbReference type="AlphaFoldDB" id="W9YDQ7"/>
<keyword evidence="11" id="KW-1185">Reference proteome</keyword>
<dbReference type="NCBIfam" id="TIGR01885">
    <property type="entry name" value="Orn_aminotrans"/>
    <property type="match status" value="1"/>
</dbReference>
<dbReference type="InterPro" id="IPR010164">
    <property type="entry name" value="Orn_aminotrans"/>
</dbReference>
<dbReference type="GO" id="GO:0005737">
    <property type="term" value="C:cytoplasm"/>
    <property type="evidence" value="ECO:0007669"/>
    <property type="project" value="TreeGrafter"/>
</dbReference>
<organism evidence="10 11">
    <name type="scientific">Capronia coronata CBS 617.96</name>
    <dbReference type="NCBI Taxonomy" id="1182541"/>
    <lineage>
        <taxon>Eukaryota</taxon>
        <taxon>Fungi</taxon>
        <taxon>Dikarya</taxon>
        <taxon>Ascomycota</taxon>
        <taxon>Pezizomycotina</taxon>
        <taxon>Eurotiomycetes</taxon>
        <taxon>Chaetothyriomycetidae</taxon>
        <taxon>Chaetothyriales</taxon>
        <taxon>Herpotrichiellaceae</taxon>
        <taxon>Capronia</taxon>
    </lineage>
</organism>
<comment type="caution">
    <text evidence="10">The sequence shown here is derived from an EMBL/GenBank/DDBJ whole genome shotgun (WGS) entry which is preliminary data.</text>
</comment>
<accession>W9YDQ7</accession>
<dbReference type="Gene3D" id="3.90.1150.10">
    <property type="entry name" value="Aspartate Aminotransferase, domain 1"/>
    <property type="match status" value="1"/>
</dbReference>